<dbReference type="Proteomes" id="UP000271098">
    <property type="component" value="Unassembled WGS sequence"/>
</dbReference>
<dbReference type="OrthoDB" id="277398at2759"/>
<reference evidence="8" key="1">
    <citation type="submission" date="2016-06" db="UniProtKB">
        <authorList>
            <consortium name="WormBaseParasite"/>
        </authorList>
    </citation>
    <scope>IDENTIFICATION</scope>
</reference>
<gene>
    <name evidence="6" type="ORF">GPUH_LOCUS6187</name>
</gene>
<keyword evidence="7" id="KW-1185">Reference proteome</keyword>
<dbReference type="Pfam" id="PF01329">
    <property type="entry name" value="Pterin_4a"/>
    <property type="match status" value="1"/>
</dbReference>
<comment type="catalytic activity">
    <reaction evidence="1">
        <text>(4aS,6R)-4a-hydroxy-L-erythro-5,6,7,8-tetrahydrobiopterin = (6R)-L-erythro-6,7-dihydrobiopterin + H2O</text>
        <dbReference type="Rhea" id="RHEA:11920"/>
        <dbReference type="ChEBI" id="CHEBI:15377"/>
        <dbReference type="ChEBI" id="CHEBI:15642"/>
        <dbReference type="ChEBI" id="CHEBI:43120"/>
        <dbReference type="EC" id="4.2.1.96"/>
    </reaction>
</comment>
<dbReference type="AlphaFoldDB" id="A0A183DBU8"/>
<dbReference type="GO" id="GO:0008124">
    <property type="term" value="F:4-alpha-hydroxytetrahydrobiopterin dehydratase activity"/>
    <property type="evidence" value="ECO:0007669"/>
    <property type="project" value="UniProtKB-EC"/>
</dbReference>
<dbReference type="EC" id="4.2.1.96" evidence="3"/>
<dbReference type="GO" id="GO:0006729">
    <property type="term" value="P:tetrahydrobiopterin biosynthetic process"/>
    <property type="evidence" value="ECO:0007669"/>
    <property type="project" value="InterPro"/>
</dbReference>
<keyword evidence="4" id="KW-0456">Lyase</keyword>
<dbReference type="Gene3D" id="3.30.1360.20">
    <property type="entry name" value="Transcriptional coactivator/pterin dehydratase"/>
    <property type="match status" value="1"/>
</dbReference>
<name>A0A183DBU8_9BILA</name>
<evidence type="ECO:0000256" key="3">
    <source>
        <dbReference type="ARBA" id="ARBA00013252"/>
    </source>
</evidence>
<dbReference type="EMBL" id="UYRT01014146">
    <property type="protein sequence ID" value="VDK53746.1"/>
    <property type="molecule type" value="Genomic_DNA"/>
</dbReference>
<accession>A0A183DBU8</accession>
<protein>
    <recommendedName>
        <fullName evidence="3">4a-hydroxytetrahydrobiopterin dehydratase</fullName>
        <ecNumber evidence="3">4.2.1.96</ecNumber>
    </recommendedName>
    <alternativeName>
        <fullName evidence="5">4-alpha-hydroxy-tetrahydropterin dehydratase</fullName>
    </alternativeName>
</protein>
<evidence type="ECO:0000256" key="1">
    <source>
        <dbReference type="ARBA" id="ARBA00001554"/>
    </source>
</evidence>
<dbReference type="InterPro" id="IPR036428">
    <property type="entry name" value="PCD_sf"/>
</dbReference>
<dbReference type="WBParaSite" id="GPUH_0000619701-mRNA-1">
    <property type="protein sequence ID" value="GPUH_0000619701-mRNA-1"/>
    <property type="gene ID" value="GPUH_0000619701"/>
</dbReference>
<dbReference type="PANTHER" id="PTHR12599:SF0">
    <property type="entry name" value="PTERIN-4-ALPHA-CARBINOLAMINE DEHYDRATASE"/>
    <property type="match status" value="1"/>
</dbReference>
<reference evidence="6 7" key="2">
    <citation type="submission" date="2018-11" db="EMBL/GenBank/DDBJ databases">
        <authorList>
            <consortium name="Pathogen Informatics"/>
        </authorList>
    </citation>
    <scope>NUCLEOTIDE SEQUENCE [LARGE SCALE GENOMIC DNA]</scope>
</reference>
<comment type="similarity">
    <text evidence="2">Belongs to the pterin-4-alpha-carbinolamine dehydratase family.</text>
</comment>
<organism evidence="8">
    <name type="scientific">Gongylonema pulchrum</name>
    <dbReference type="NCBI Taxonomy" id="637853"/>
    <lineage>
        <taxon>Eukaryota</taxon>
        <taxon>Metazoa</taxon>
        <taxon>Ecdysozoa</taxon>
        <taxon>Nematoda</taxon>
        <taxon>Chromadorea</taxon>
        <taxon>Rhabditida</taxon>
        <taxon>Spirurina</taxon>
        <taxon>Spiruromorpha</taxon>
        <taxon>Spiruroidea</taxon>
        <taxon>Gongylonematidae</taxon>
        <taxon>Gongylonema</taxon>
    </lineage>
</organism>
<evidence type="ECO:0000256" key="2">
    <source>
        <dbReference type="ARBA" id="ARBA00006472"/>
    </source>
</evidence>
<dbReference type="PANTHER" id="PTHR12599">
    <property type="entry name" value="PTERIN-4-ALPHA-CARBINOLAMINE DEHYDRATASE"/>
    <property type="match status" value="1"/>
</dbReference>
<evidence type="ECO:0000313" key="6">
    <source>
        <dbReference type="EMBL" id="VDK53746.1"/>
    </source>
</evidence>
<evidence type="ECO:0000256" key="4">
    <source>
        <dbReference type="ARBA" id="ARBA00023239"/>
    </source>
</evidence>
<evidence type="ECO:0000256" key="5">
    <source>
        <dbReference type="ARBA" id="ARBA00030497"/>
    </source>
</evidence>
<evidence type="ECO:0000313" key="8">
    <source>
        <dbReference type="WBParaSite" id="GPUH_0000619701-mRNA-1"/>
    </source>
</evidence>
<dbReference type="InterPro" id="IPR001533">
    <property type="entry name" value="Pterin_deHydtase"/>
</dbReference>
<evidence type="ECO:0000313" key="7">
    <source>
        <dbReference type="Proteomes" id="UP000271098"/>
    </source>
</evidence>
<proteinExistence type="inferred from homology"/>
<dbReference type="SUPFAM" id="SSF55248">
    <property type="entry name" value="PCD-like"/>
    <property type="match status" value="1"/>
</dbReference>
<sequence>MLVAVLARRLTSQTRNVAAMALNEQQRKELLQPLFDKGWDKVEGRDAIRKELKFKNFNEAFSFMTRIAMYAEKMDHHPEWFNVYNKVCLFFHRFY</sequence>